<protein>
    <submittedName>
        <fullName evidence="1">Uncharacterized protein</fullName>
    </submittedName>
</protein>
<sequence>MSRRLLSFVAPTAAAHGEHSSIVDVAQVTDLIVKQHWCRLKAIIADAGTGPSHILVLLFDSGVAASTLLRYFRWSDRFFRSPHDLHLHCRLLHSLAAENCTQRSAPSYTASFAPNGTLPWLSFTPSPSRAIAKARPLSLPTCYSLPM</sequence>
<evidence type="ECO:0000313" key="2">
    <source>
        <dbReference type="Proteomes" id="UP000639772"/>
    </source>
</evidence>
<evidence type="ECO:0000313" key="1">
    <source>
        <dbReference type="EMBL" id="KAG0491098.1"/>
    </source>
</evidence>
<comment type="caution">
    <text evidence="1">The sequence shown here is derived from an EMBL/GenBank/DDBJ whole genome shotgun (WGS) entry which is preliminary data.</text>
</comment>
<organism evidence="1 2">
    <name type="scientific">Vanilla planifolia</name>
    <name type="common">Vanilla</name>
    <dbReference type="NCBI Taxonomy" id="51239"/>
    <lineage>
        <taxon>Eukaryota</taxon>
        <taxon>Viridiplantae</taxon>
        <taxon>Streptophyta</taxon>
        <taxon>Embryophyta</taxon>
        <taxon>Tracheophyta</taxon>
        <taxon>Spermatophyta</taxon>
        <taxon>Magnoliopsida</taxon>
        <taxon>Liliopsida</taxon>
        <taxon>Asparagales</taxon>
        <taxon>Orchidaceae</taxon>
        <taxon>Vanilloideae</taxon>
        <taxon>Vanilleae</taxon>
        <taxon>Vanilla</taxon>
    </lineage>
</organism>
<reference evidence="1 2" key="1">
    <citation type="journal article" date="2020" name="Nat. Food">
        <title>A phased Vanilla planifolia genome enables genetic improvement of flavour and production.</title>
        <authorList>
            <person name="Hasing T."/>
            <person name="Tang H."/>
            <person name="Brym M."/>
            <person name="Khazi F."/>
            <person name="Huang T."/>
            <person name="Chambers A.H."/>
        </authorList>
    </citation>
    <scope>NUCLEOTIDE SEQUENCE [LARGE SCALE GENOMIC DNA]</scope>
    <source>
        <tissue evidence="1">Leaf</tissue>
    </source>
</reference>
<dbReference type="EMBL" id="JADCNM010000003">
    <property type="protein sequence ID" value="KAG0491098.1"/>
    <property type="molecule type" value="Genomic_DNA"/>
</dbReference>
<name>A0A835RIH8_VANPL</name>
<dbReference type="Proteomes" id="UP000639772">
    <property type="component" value="Chromosome 3"/>
</dbReference>
<dbReference type="AlphaFoldDB" id="A0A835RIH8"/>
<proteinExistence type="predicted"/>
<gene>
    <name evidence="1" type="ORF">HPP92_007961</name>
</gene>
<accession>A0A835RIH8</accession>